<feature type="compositionally biased region" description="Low complexity" evidence="1">
    <location>
        <begin position="120"/>
        <end position="133"/>
    </location>
</feature>
<name>K0TR99_THAOC</name>
<keyword evidence="3" id="KW-1185">Reference proteome</keyword>
<evidence type="ECO:0000313" key="3">
    <source>
        <dbReference type="Proteomes" id="UP000266841"/>
    </source>
</evidence>
<sequence length="360" mass="38837">MADDEDPPAMAASVSDHSMIPPIDNSKRKLSKAKLATLRRKQQREAVKARKAAVAEAASAAEAEAAEPTNPEELANVASNRANDSRPTAASVSSASPALRSSSASVDDAAQVEVEGEGPSRVSNISASNSSSVTAPGTCTLPSSNSSASSSVAVFTSEVTADDQSQEDQHNESMDGDDREPDEIDERGTKRGALGSPRRTIGGQHILHPSPSMQQRMSKKPAAEPLRTADESPLKYLADTGDEDQPRIPLGTLDKAPDQRSRRISHSPLDIRKPSSSEKFPTKFTLDTIGFVMSLQAKKGQIGAYVVDDENYDYYLVEFDSDPYQAERTETITLDGESFDVREGEWICKGRWLDRLPNTT</sequence>
<organism evidence="2 3">
    <name type="scientific">Thalassiosira oceanica</name>
    <name type="common">Marine diatom</name>
    <dbReference type="NCBI Taxonomy" id="159749"/>
    <lineage>
        <taxon>Eukaryota</taxon>
        <taxon>Sar</taxon>
        <taxon>Stramenopiles</taxon>
        <taxon>Ochrophyta</taxon>
        <taxon>Bacillariophyta</taxon>
        <taxon>Coscinodiscophyceae</taxon>
        <taxon>Thalassiosirophycidae</taxon>
        <taxon>Thalassiosirales</taxon>
        <taxon>Thalassiosiraceae</taxon>
        <taxon>Thalassiosira</taxon>
    </lineage>
</organism>
<reference evidence="2 3" key="1">
    <citation type="journal article" date="2012" name="Genome Biol.">
        <title>Genome and low-iron response of an oceanic diatom adapted to chronic iron limitation.</title>
        <authorList>
            <person name="Lommer M."/>
            <person name="Specht M."/>
            <person name="Roy A.S."/>
            <person name="Kraemer L."/>
            <person name="Andreson R."/>
            <person name="Gutowska M.A."/>
            <person name="Wolf J."/>
            <person name="Bergner S.V."/>
            <person name="Schilhabel M.B."/>
            <person name="Klostermeier U.C."/>
            <person name="Beiko R.G."/>
            <person name="Rosenstiel P."/>
            <person name="Hippler M."/>
            <person name="Laroche J."/>
        </authorList>
    </citation>
    <scope>NUCLEOTIDE SEQUENCE [LARGE SCALE GENOMIC DNA]</scope>
    <source>
        <strain evidence="2 3">CCMP1005</strain>
    </source>
</reference>
<feature type="region of interest" description="Disordered" evidence="1">
    <location>
        <begin position="55"/>
        <end position="277"/>
    </location>
</feature>
<gene>
    <name evidence="2" type="ORF">THAOC_00744</name>
</gene>
<evidence type="ECO:0000256" key="1">
    <source>
        <dbReference type="SAM" id="MobiDB-lite"/>
    </source>
</evidence>
<dbReference type="Proteomes" id="UP000266841">
    <property type="component" value="Unassembled WGS sequence"/>
</dbReference>
<protein>
    <submittedName>
        <fullName evidence="2">Uncharacterized protein</fullName>
    </submittedName>
</protein>
<feature type="compositionally biased region" description="Low complexity" evidence="1">
    <location>
        <begin position="143"/>
        <end position="159"/>
    </location>
</feature>
<accession>K0TR99</accession>
<feature type="compositionally biased region" description="Low complexity" evidence="1">
    <location>
        <begin position="55"/>
        <end position="67"/>
    </location>
</feature>
<feature type="non-terminal residue" evidence="2">
    <location>
        <position position="360"/>
    </location>
</feature>
<dbReference type="AlphaFoldDB" id="K0TR99"/>
<proteinExistence type="predicted"/>
<feature type="compositionally biased region" description="Low complexity" evidence="1">
    <location>
        <begin position="85"/>
        <end position="113"/>
    </location>
</feature>
<feature type="compositionally biased region" description="Acidic residues" evidence="1">
    <location>
        <begin position="174"/>
        <end position="185"/>
    </location>
</feature>
<evidence type="ECO:0000313" key="2">
    <source>
        <dbReference type="EMBL" id="EJK77427.1"/>
    </source>
</evidence>
<feature type="region of interest" description="Disordered" evidence="1">
    <location>
        <begin position="1"/>
        <end position="30"/>
    </location>
</feature>
<comment type="caution">
    <text evidence="2">The sequence shown here is derived from an EMBL/GenBank/DDBJ whole genome shotgun (WGS) entry which is preliminary data.</text>
</comment>
<dbReference type="EMBL" id="AGNL01000891">
    <property type="protein sequence ID" value="EJK77427.1"/>
    <property type="molecule type" value="Genomic_DNA"/>
</dbReference>